<feature type="domain" description="NAB" evidence="4">
    <location>
        <begin position="1"/>
        <end position="58"/>
    </location>
</feature>
<keyword evidence="1 2" id="KW-0175">Coiled coil</keyword>
<comment type="caution">
    <text evidence="5">The sequence shown here is derived from an EMBL/GenBank/DDBJ whole genome shotgun (WGS) entry which is preliminary data.</text>
</comment>
<gene>
    <name evidence="5" type="ORF">RND71_009006</name>
</gene>
<evidence type="ECO:0000256" key="3">
    <source>
        <dbReference type="SAM" id="MobiDB-lite"/>
    </source>
</evidence>
<dbReference type="Proteomes" id="UP001291623">
    <property type="component" value="Unassembled WGS sequence"/>
</dbReference>
<evidence type="ECO:0000313" key="6">
    <source>
        <dbReference type="Proteomes" id="UP001291623"/>
    </source>
</evidence>
<dbReference type="PROSITE" id="PS51774">
    <property type="entry name" value="NAB"/>
    <property type="match status" value="1"/>
</dbReference>
<evidence type="ECO:0000259" key="4">
    <source>
        <dbReference type="PROSITE" id="PS51774"/>
    </source>
</evidence>
<dbReference type="AlphaFoldDB" id="A0AAE1SQQ9"/>
<dbReference type="Pfam" id="PF07765">
    <property type="entry name" value="KIP1"/>
    <property type="match status" value="1"/>
</dbReference>
<sequence>MQGKVESVIKLIEEDGDSFAKRAEMYNKKRPELINFVEESYRAYRALAERYDHLSKELQTANNTIATIFPEQIQLAMEEEDEYGAPKMPKDFTQIPPSGSTNIPKAPIKDLKGLMPGKSSSKTEDVSKSGLNKSEAIEEIDKLQKDMLALQTVKEFIRTSYKNGLEKYREIENQIMEKQQKICTLEDEYGEGRVIEDAEACTLMAEAALQSCQETLTQLQEKQDVYSQEARDEFKKIEDSCKKLQSFRHKYLRDQTDEAK</sequence>
<dbReference type="PANTHER" id="PTHR31631">
    <property type="entry name" value="PROTEIN NETWORKED 2D"/>
    <property type="match status" value="1"/>
</dbReference>
<dbReference type="PANTHER" id="PTHR31631:SF6">
    <property type="entry name" value="KINASE-INTERACTING PROTEIN 1-LIKE ISOFORM X1"/>
    <property type="match status" value="1"/>
</dbReference>
<name>A0AAE1SQQ9_9SOLA</name>
<reference evidence="5" key="1">
    <citation type="submission" date="2023-12" db="EMBL/GenBank/DDBJ databases">
        <title>Genome assembly of Anisodus tanguticus.</title>
        <authorList>
            <person name="Wang Y.-J."/>
        </authorList>
    </citation>
    <scope>NUCLEOTIDE SEQUENCE</scope>
    <source>
        <strain evidence="5">KB-2021</strain>
        <tissue evidence="5">Leaf</tissue>
    </source>
</reference>
<protein>
    <recommendedName>
        <fullName evidence="4">NAB domain-containing protein</fullName>
    </recommendedName>
</protein>
<organism evidence="5 6">
    <name type="scientific">Anisodus tanguticus</name>
    <dbReference type="NCBI Taxonomy" id="243964"/>
    <lineage>
        <taxon>Eukaryota</taxon>
        <taxon>Viridiplantae</taxon>
        <taxon>Streptophyta</taxon>
        <taxon>Embryophyta</taxon>
        <taxon>Tracheophyta</taxon>
        <taxon>Spermatophyta</taxon>
        <taxon>Magnoliopsida</taxon>
        <taxon>eudicotyledons</taxon>
        <taxon>Gunneridae</taxon>
        <taxon>Pentapetalae</taxon>
        <taxon>asterids</taxon>
        <taxon>lamiids</taxon>
        <taxon>Solanales</taxon>
        <taxon>Solanaceae</taxon>
        <taxon>Solanoideae</taxon>
        <taxon>Hyoscyameae</taxon>
        <taxon>Anisodus</taxon>
    </lineage>
</organism>
<proteinExistence type="predicted"/>
<feature type="region of interest" description="Disordered" evidence="3">
    <location>
        <begin position="92"/>
        <end position="130"/>
    </location>
</feature>
<feature type="coiled-coil region" evidence="2">
    <location>
        <begin position="133"/>
        <end position="181"/>
    </location>
</feature>
<accession>A0AAE1SQQ9</accession>
<evidence type="ECO:0000256" key="1">
    <source>
        <dbReference type="ARBA" id="ARBA00023054"/>
    </source>
</evidence>
<dbReference type="InterPro" id="IPR011684">
    <property type="entry name" value="NAB"/>
</dbReference>
<evidence type="ECO:0000256" key="2">
    <source>
        <dbReference type="SAM" id="Coils"/>
    </source>
</evidence>
<dbReference type="Pfam" id="PF25014">
    <property type="entry name" value="NET2A"/>
    <property type="match status" value="1"/>
</dbReference>
<dbReference type="InterPro" id="IPR056888">
    <property type="entry name" value="NET2A-D/KIP1-like_dom"/>
</dbReference>
<evidence type="ECO:0000313" key="5">
    <source>
        <dbReference type="EMBL" id="KAK4373622.1"/>
    </source>
</evidence>
<dbReference type="GO" id="GO:0003779">
    <property type="term" value="F:actin binding"/>
    <property type="evidence" value="ECO:0007669"/>
    <property type="project" value="InterPro"/>
</dbReference>
<dbReference type="EMBL" id="JAVYJV010000004">
    <property type="protein sequence ID" value="KAK4373622.1"/>
    <property type="molecule type" value="Genomic_DNA"/>
</dbReference>
<keyword evidence="6" id="KW-1185">Reference proteome</keyword>